<organism evidence="1 2">
    <name type="scientific">Rhizophagus irregularis</name>
    <dbReference type="NCBI Taxonomy" id="588596"/>
    <lineage>
        <taxon>Eukaryota</taxon>
        <taxon>Fungi</taxon>
        <taxon>Fungi incertae sedis</taxon>
        <taxon>Mucoromycota</taxon>
        <taxon>Glomeromycotina</taxon>
        <taxon>Glomeromycetes</taxon>
        <taxon>Glomerales</taxon>
        <taxon>Glomeraceae</taxon>
        <taxon>Rhizophagus</taxon>
    </lineage>
</organism>
<sequence>MALTSAIAESKETNKFGRELQLKNQDDFIDEHGDLKDKFRRTRDDTFASKSNGRSMEWITYVDFSFRTSIARQSSV</sequence>
<dbReference type="Proteomes" id="UP000234323">
    <property type="component" value="Unassembled WGS sequence"/>
</dbReference>
<gene>
    <name evidence="1" type="ORF">RhiirA4_473946</name>
</gene>
<protein>
    <submittedName>
        <fullName evidence="1">Uncharacterized protein</fullName>
    </submittedName>
</protein>
<reference evidence="1 2" key="1">
    <citation type="submission" date="2015-10" db="EMBL/GenBank/DDBJ databases">
        <title>Genome analyses suggest a sexual origin of heterokaryosis in a supposedly ancient asexual fungus.</title>
        <authorList>
            <person name="Ropars J."/>
            <person name="Sedzielewska K."/>
            <person name="Noel J."/>
            <person name="Charron P."/>
            <person name="Farinelli L."/>
            <person name="Marton T."/>
            <person name="Kruger M."/>
            <person name="Pelin A."/>
            <person name="Brachmann A."/>
            <person name="Corradi N."/>
        </authorList>
    </citation>
    <scope>NUCLEOTIDE SEQUENCE [LARGE SCALE GENOMIC DNA]</scope>
    <source>
        <strain evidence="1 2">A4</strain>
    </source>
</reference>
<proteinExistence type="predicted"/>
<accession>A0A2I1H7P8</accession>
<name>A0A2I1H7P8_9GLOM</name>
<dbReference type="AlphaFoldDB" id="A0A2I1H7P8"/>
<evidence type="ECO:0000313" key="2">
    <source>
        <dbReference type="Proteomes" id="UP000234323"/>
    </source>
</evidence>
<dbReference type="EMBL" id="LLXI01001713">
    <property type="protein sequence ID" value="PKY54890.1"/>
    <property type="molecule type" value="Genomic_DNA"/>
</dbReference>
<evidence type="ECO:0000313" key="1">
    <source>
        <dbReference type="EMBL" id="PKY54890.1"/>
    </source>
</evidence>
<keyword evidence="2" id="KW-1185">Reference proteome</keyword>
<comment type="caution">
    <text evidence="1">The sequence shown here is derived from an EMBL/GenBank/DDBJ whole genome shotgun (WGS) entry which is preliminary data.</text>
</comment>